<name>A0ACC1TVD5_9AGAR</name>
<dbReference type="Proteomes" id="UP001163835">
    <property type="component" value="Unassembled WGS sequence"/>
</dbReference>
<gene>
    <name evidence="1" type="ORF">F5876DRAFT_78430</name>
</gene>
<proteinExistence type="predicted"/>
<evidence type="ECO:0000313" key="2">
    <source>
        <dbReference type="Proteomes" id="UP001163835"/>
    </source>
</evidence>
<reference evidence="1" key="1">
    <citation type="submission" date="2022-09" db="EMBL/GenBank/DDBJ databases">
        <title>A Global Phylogenomic Analysis of the Shiitake Genus Lentinula.</title>
        <authorList>
            <consortium name="DOE Joint Genome Institute"/>
            <person name="Sierra-Patev S."/>
            <person name="Min B."/>
            <person name="Naranjo-Ortiz M."/>
            <person name="Looney B."/>
            <person name="Konkel Z."/>
            <person name="Slot J.C."/>
            <person name="Sakamoto Y."/>
            <person name="Steenwyk J.L."/>
            <person name="Rokas A."/>
            <person name="Carro J."/>
            <person name="Camarero S."/>
            <person name="Ferreira P."/>
            <person name="Molpeceres G."/>
            <person name="Ruiz-Duenas F.J."/>
            <person name="Serrano A."/>
            <person name="Henrissat B."/>
            <person name="Drula E."/>
            <person name="Hughes K.W."/>
            <person name="Mata J.L."/>
            <person name="Ishikawa N.K."/>
            <person name="Vargas-Isla R."/>
            <person name="Ushijima S."/>
            <person name="Smith C.A."/>
            <person name="Ahrendt S."/>
            <person name="Andreopoulos W."/>
            <person name="He G."/>
            <person name="Labutti K."/>
            <person name="Lipzen A."/>
            <person name="Ng V."/>
            <person name="Riley R."/>
            <person name="Sandor L."/>
            <person name="Barry K."/>
            <person name="Martinez A.T."/>
            <person name="Xiao Y."/>
            <person name="Gibbons J.G."/>
            <person name="Terashima K."/>
            <person name="Grigoriev I.V."/>
            <person name="Hibbett D.S."/>
        </authorList>
    </citation>
    <scope>NUCLEOTIDE SEQUENCE</scope>
    <source>
        <strain evidence="1">TMI1499</strain>
    </source>
</reference>
<dbReference type="EMBL" id="MU795201">
    <property type="protein sequence ID" value="KAJ3808736.1"/>
    <property type="molecule type" value="Genomic_DNA"/>
</dbReference>
<protein>
    <submittedName>
        <fullName evidence="1">Uncharacterized protein</fullName>
    </submittedName>
</protein>
<keyword evidence="2" id="KW-1185">Reference proteome</keyword>
<evidence type="ECO:0000313" key="1">
    <source>
        <dbReference type="EMBL" id="KAJ3808736.1"/>
    </source>
</evidence>
<organism evidence="1 2">
    <name type="scientific">Lentinula aff. lateritia</name>
    <dbReference type="NCBI Taxonomy" id="2804960"/>
    <lineage>
        <taxon>Eukaryota</taxon>
        <taxon>Fungi</taxon>
        <taxon>Dikarya</taxon>
        <taxon>Basidiomycota</taxon>
        <taxon>Agaricomycotina</taxon>
        <taxon>Agaricomycetes</taxon>
        <taxon>Agaricomycetidae</taxon>
        <taxon>Agaricales</taxon>
        <taxon>Marasmiineae</taxon>
        <taxon>Omphalotaceae</taxon>
        <taxon>Lentinula</taxon>
    </lineage>
</organism>
<accession>A0ACC1TVD5</accession>
<sequence>MANGISPVMCAAQNLRELTMHGDICNHQPISIKLLLSKGETPPPLITTHLVTRLLGLMSSNPGAGSQNLPTLSSFPESLQPAYQDIPDDWFNLDDMEMELSGSRDIQEMRVLNDYMLHVYENGPDQINSNDELDDERSVPSESPSEDGRSEFEESRGTPPEPSLGFT</sequence>
<comment type="caution">
    <text evidence="1">The sequence shown here is derived from an EMBL/GenBank/DDBJ whole genome shotgun (WGS) entry which is preliminary data.</text>
</comment>